<dbReference type="InterPro" id="IPR024983">
    <property type="entry name" value="CHAT_dom"/>
</dbReference>
<dbReference type="Pfam" id="PF12770">
    <property type="entry name" value="CHAT"/>
    <property type="match status" value="1"/>
</dbReference>
<dbReference type="Proteomes" id="UP000294933">
    <property type="component" value="Unassembled WGS sequence"/>
</dbReference>
<reference evidence="2 3" key="1">
    <citation type="submission" date="2018-06" db="EMBL/GenBank/DDBJ databases">
        <title>A transcriptomic atlas of mushroom development highlights an independent origin of complex multicellularity.</title>
        <authorList>
            <consortium name="DOE Joint Genome Institute"/>
            <person name="Krizsan K."/>
            <person name="Almasi E."/>
            <person name="Merenyi Z."/>
            <person name="Sahu N."/>
            <person name="Viragh M."/>
            <person name="Koszo T."/>
            <person name="Mondo S."/>
            <person name="Kiss B."/>
            <person name="Balint B."/>
            <person name="Kues U."/>
            <person name="Barry K."/>
            <person name="Hegedus J.C."/>
            <person name="Henrissat B."/>
            <person name="Johnson J."/>
            <person name="Lipzen A."/>
            <person name="Ohm R."/>
            <person name="Nagy I."/>
            <person name="Pangilinan J."/>
            <person name="Yan J."/>
            <person name="Xiong Y."/>
            <person name="Grigoriev I.V."/>
            <person name="Hibbett D.S."/>
            <person name="Nagy L.G."/>
        </authorList>
    </citation>
    <scope>NUCLEOTIDE SEQUENCE [LARGE SCALE GENOMIC DNA]</scope>
    <source>
        <strain evidence="2 3">SZMC22713</strain>
    </source>
</reference>
<dbReference type="AlphaFoldDB" id="A0A4Y7PTT5"/>
<dbReference type="VEuPathDB" id="FungiDB:BD410DRAFT_842533"/>
<dbReference type="OrthoDB" id="9991317at2759"/>
<feature type="domain" description="CHAT" evidence="1">
    <location>
        <begin position="179"/>
        <end position="434"/>
    </location>
</feature>
<dbReference type="EMBL" id="ML170203">
    <property type="protein sequence ID" value="TDL18814.1"/>
    <property type="molecule type" value="Genomic_DNA"/>
</dbReference>
<proteinExistence type="predicted"/>
<name>A0A4Y7PTT5_9AGAM</name>
<evidence type="ECO:0000313" key="3">
    <source>
        <dbReference type="Proteomes" id="UP000294933"/>
    </source>
</evidence>
<keyword evidence="3" id="KW-1185">Reference proteome</keyword>
<organism evidence="2 3">
    <name type="scientific">Rickenella mellea</name>
    <dbReference type="NCBI Taxonomy" id="50990"/>
    <lineage>
        <taxon>Eukaryota</taxon>
        <taxon>Fungi</taxon>
        <taxon>Dikarya</taxon>
        <taxon>Basidiomycota</taxon>
        <taxon>Agaricomycotina</taxon>
        <taxon>Agaricomycetes</taxon>
        <taxon>Hymenochaetales</taxon>
        <taxon>Rickenellaceae</taxon>
        <taxon>Rickenella</taxon>
    </lineage>
</organism>
<evidence type="ECO:0000259" key="1">
    <source>
        <dbReference type="Pfam" id="PF12770"/>
    </source>
</evidence>
<evidence type="ECO:0000313" key="2">
    <source>
        <dbReference type="EMBL" id="TDL18814.1"/>
    </source>
</evidence>
<sequence>MSCVRIKQLIYYSIDSRHQGLLERSSLARDAAAAAISGNELQLALAWLEQGRSIVWGQILQLRTQVDDLRLAHPKIAEELIQITNGLEKDIPFDHYSTGKDMEPSMRAVQRRHQLARDWERTVGQVRQMAGFERFLLPKQFSELRNAVKDTPIVVLNASVYGKLQLCSTLSPTSDEHLRIQWCPTGPLAFLPIHAAGIYNADGTSSTSLSDIAISSYTPSLTALLNTTRRITNETSPFKILAVIQPDAPGAPRLPGTTEELKMIRKHAPDSSVHALEGQRATIEDVSSGMEECAWVHLACHGIQDTSHPMGSGLLLHNGRLHLSNIIQKRLTHAEFAFLSACQTATGDQSRPDEAIHLAAGMLLAGYRGVVATMWSIRDDDAPFVADKFYGRVLKNGQPRIAKAAEALHFAIQELRRRPGGCKFLSWVPFIYMGV</sequence>
<dbReference type="STRING" id="50990.A0A4Y7PTT5"/>
<protein>
    <recommendedName>
        <fullName evidence="1">CHAT domain-containing protein</fullName>
    </recommendedName>
</protein>
<gene>
    <name evidence="2" type="ORF">BD410DRAFT_842533</name>
</gene>
<accession>A0A4Y7PTT5</accession>